<dbReference type="InterPro" id="IPR036291">
    <property type="entry name" value="NAD(P)-bd_dom_sf"/>
</dbReference>
<comment type="caution">
    <text evidence="3">The sequence shown here is derived from an EMBL/GenBank/DDBJ whole genome shotgun (WGS) entry which is preliminary data.</text>
</comment>
<evidence type="ECO:0008006" key="5">
    <source>
        <dbReference type="Google" id="ProtNLM"/>
    </source>
</evidence>
<name>A0ABR4I3K6_9EURO</name>
<organism evidence="3 4">
    <name type="scientific">Aspergillus cavernicola</name>
    <dbReference type="NCBI Taxonomy" id="176166"/>
    <lineage>
        <taxon>Eukaryota</taxon>
        <taxon>Fungi</taxon>
        <taxon>Dikarya</taxon>
        <taxon>Ascomycota</taxon>
        <taxon>Pezizomycotina</taxon>
        <taxon>Eurotiomycetes</taxon>
        <taxon>Eurotiomycetidae</taxon>
        <taxon>Eurotiales</taxon>
        <taxon>Aspergillaceae</taxon>
        <taxon>Aspergillus</taxon>
        <taxon>Aspergillus subgen. Nidulantes</taxon>
    </lineage>
</organism>
<dbReference type="PRINTS" id="PR00081">
    <property type="entry name" value="GDHRDH"/>
</dbReference>
<gene>
    <name evidence="3" type="ORF">BDW59DRAFT_173921</name>
</gene>
<protein>
    <recommendedName>
        <fullName evidence="5">NAD(P)-binding protein</fullName>
    </recommendedName>
</protein>
<dbReference type="InterPro" id="IPR002347">
    <property type="entry name" value="SDR_fam"/>
</dbReference>
<dbReference type="PANTHER" id="PTHR42901">
    <property type="entry name" value="ALCOHOL DEHYDROGENASE"/>
    <property type="match status" value="1"/>
</dbReference>
<dbReference type="PANTHER" id="PTHR42901:SF1">
    <property type="entry name" value="ALCOHOL DEHYDROGENASE"/>
    <property type="match status" value="1"/>
</dbReference>
<dbReference type="Proteomes" id="UP001610335">
    <property type="component" value="Unassembled WGS sequence"/>
</dbReference>
<keyword evidence="2" id="KW-0560">Oxidoreductase</keyword>
<dbReference type="EMBL" id="JBFXLS010000059">
    <property type="protein sequence ID" value="KAL2822270.1"/>
    <property type="molecule type" value="Genomic_DNA"/>
</dbReference>
<dbReference type="Pfam" id="PF00106">
    <property type="entry name" value="adh_short"/>
    <property type="match status" value="1"/>
</dbReference>
<dbReference type="CDD" id="cd05233">
    <property type="entry name" value="SDR_c"/>
    <property type="match status" value="1"/>
</dbReference>
<dbReference type="Gene3D" id="3.40.50.720">
    <property type="entry name" value="NAD(P)-binding Rossmann-like Domain"/>
    <property type="match status" value="1"/>
</dbReference>
<dbReference type="SUPFAM" id="SSF51735">
    <property type="entry name" value="NAD(P)-binding Rossmann-fold domains"/>
    <property type="match status" value="1"/>
</dbReference>
<evidence type="ECO:0000313" key="3">
    <source>
        <dbReference type="EMBL" id="KAL2822270.1"/>
    </source>
</evidence>
<evidence type="ECO:0000256" key="1">
    <source>
        <dbReference type="ARBA" id="ARBA00006484"/>
    </source>
</evidence>
<evidence type="ECO:0000313" key="4">
    <source>
        <dbReference type="Proteomes" id="UP001610335"/>
    </source>
</evidence>
<accession>A0ABR4I3K6</accession>
<proteinExistence type="inferred from homology"/>
<sequence>MEPRHFKPYPRLSPHLLRDEVSGKTVLITGGGYGIGLAIANSFAEAGVHSIILVGRTESKLKSSAEHLASLYNDVKVTYITADIASNTDTKRLFDALSTSPEILVNNAGYLAAPSNFIDADLTDYWDAFKINVLGSIQITQAFLRHRRNATTSTTPTTKTPATIVNMNTVGAYSVHVPSLSSYGASKAAFLRWSELISDDIPVTEARFISVHPGYIRTDMAAKSGLEGVFEPTEVKLAGDFVVWLASAEAEFLAGRFVWVNWDVEELVARKGDILEKDLLRSDLRL</sequence>
<reference evidence="3 4" key="1">
    <citation type="submission" date="2024-07" db="EMBL/GenBank/DDBJ databases">
        <title>Section-level genome sequencing and comparative genomics of Aspergillus sections Usti and Cavernicolus.</title>
        <authorList>
            <consortium name="Lawrence Berkeley National Laboratory"/>
            <person name="Nybo J.L."/>
            <person name="Vesth T.C."/>
            <person name="Theobald S."/>
            <person name="Frisvad J.C."/>
            <person name="Larsen T.O."/>
            <person name="Kjaerboelling I."/>
            <person name="Rothschild-Mancinelli K."/>
            <person name="Lyhne E.K."/>
            <person name="Kogle M.E."/>
            <person name="Barry K."/>
            <person name="Clum A."/>
            <person name="Na H."/>
            <person name="Ledsgaard L."/>
            <person name="Lin J."/>
            <person name="Lipzen A."/>
            <person name="Kuo A."/>
            <person name="Riley R."/>
            <person name="Mondo S."/>
            <person name="LaButti K."/>
            <person name="Haridas S."/>
            <person name="Pangalinan J."/>
            <person name="Salamov A.A."/>
            <person name="Simmons B.A."/>
            <person name="Magnuson J.K."/>
            <person name="Chen J."/>
            <person name="Drula E."/>
            <person name="Henrissat B."/>
            <person name="Wiebenga A."/>
            <person name="Lubbers R.J."/>
            <person name="Gomes A.C."/>
            <person name="Makela M.R."/>
            <person name="Stajich J."/>
            <person name="Grigoriev I.V."/>
            <person name="Mortensen U.H."/>
            <person name="De vries R.P."/>
            <person name="Baker S.E."/>
            <person name="Andersen M.R."/>
        </authorList>
    </citation>
    <scope>NUCLEOTIDE SEQUENCE [LARGE SCALE GENOMIC DNA]</scope>
    <source>
        <strain evidence="3 4">CBS 600.67</strain>
    </source>
</reference>
<keyword evidence="4" id="KW-1185">Reference proteome</keyword>
<evidence type="ECO:0000256" key="2">
    <source>
        <dbReference type="ARBA" id="ARBA00023002"/>
    </source>
</evidence>
<comment type="similarity">
    <text evidence="1">Belongs to the short-chain dehydrogenases/reductases (SDR) family.</text>
</comment>